<keyword evidence="2" id="KW-1185">Reference proteome</keyword>
<evidence type="ECO:0000313" key="1">
    <source>
        <dbReference type="EMBL" id="CAG8806046.1"/>
    </source>
</evidence>
<dbReference type="EMBL" id="CAJVQA010034638">
    <property type="protein sequence ID" value="CAG8806046.1"/>
    <property type="molecule type" value="Genomic_DNA"/>
</dbReference>
<proteinExistence type="predicted"/>
<evidence type="ECO:0000313" key="2">
    <source>
        <dbReference type="Proteomes" id="UP000789759"/>
    </source>
</evidence>
<feature type="non-terminal residue" evidence="1">
    <location>
        <position position="1"/>
    </location>
</feature>
<dbReference type="Proteomes" id="UP000789759">
    <property type="component" value="Unassembled WGS sequence"/>
</dbReference>
<name>A0A9N9PAH3_9GLOM</name>
<organism evidence="1 2">
    <name type="scientific">Cetraspora pellucida</name>
    <dbReference type="NCBI Taxonomy" id="1433469"/>
    <lineage>
        <taxon>Eukaryota</taxon>
        <taxon>Fungi</taxon>
        <taxon>Fungi incertae sedis</taxon>
        <taxon>Mucoromycota</taxon>
        <taxon>Glomeromycotina</taxon>
        <taxon>Glomeromycetes</taxon>
        <taxon>Diversisporales</taxon>
        <taxon>Gigasporaceae</taxon>
        <taxon>Cetraspora</taxon>
    </lineage>
</organism>
<sequence length="78" mass="8879">KKKCYECGKSDIENSKHKYPYCNAKLPTLAKIHEKTNPMIPQEKDIIKLLIFKSCNPKTSKNSINLTNPLSITQISES</sequence>
<dbReference type="OrthoDB" id="2444982at2759"/>
<comment type="caution">
    <text evidence="1">The sequence shown here is derived from an EMBL/GenBank/DDBJ whole genome shotgun (WGS) entry which is preliminary data.</text>
</comment>
<gene>
    <name evidence="1" type="ORF">CPELLU_LOCUS18160</name>
</gene>
<dbReference type="AlphaFoldDB" id="A0A9N9PAH3"/>
<reference evidence="1" key="1">
    <citation type="submission" date="2021-06" db="EMBL/GenBank/DDBJ databases">
        <authorList>
            <person name="Kallberg Y."/>
            <person name="Tangrot J."/>
            <person name="Rosling A."/>
        </authorList>
    </citation>
    <scope>NUCLEOTIDE SEQUENCE</scope>
    <source>
        <strain evidence="1">FL966</strain>
    </source>
</reference>
<accession>A0A9N9PAH3</accession>
<protein>
    <submittedName>
        <fullName evidence="1">10180_t:CDS:1</fullName>
    </submittedName>
</protein>